<protein>
    <submittedName>
        <fullName evidence="1">Uncharacterized protein</fullName>
    </submittedName>
</protein>
<dbReference type="Proteomes" id="UP000003964">
    <property type="component" value="Unassembled WGS sequence"/>
</dbReference>
<gene>
    <name evidence="1" type="ORF">HMPREF0400_01676</name>
</gene>
<evidence type="ECO:0000313" key="2">
    <source>
        <dbReference type="Proteomes" id="UP000003964"/>
    </source>
</evidence>
<name>D6LIW1_9FUSO</name>
<proteinExistence type="predicted"/>
<dbReference type="AlphaFoldDB" id="D6LIW1"/>
<dbReference type="EMBL" id="GG770383">
    <property type="protein sequence ID" value="EFG28337.2"/>
    <property type="molecule type" value="Genomic_DNA"/>
</dbReference>
<accession>D6LIW1</accession>
<dbReference type="RefSeq" id="WP_008821573.1">
    <property type="nucleotide sequence ID" value="NZ_GG770383.1"/>
</dbReference>
<reference evidence="1 2" key="1">
    <citation type="submission" date="2010-03" db="EMBL/GenBank/DDBJ databases">
        <title>The Genome Sequence of Fusobacterium sp. 1_1_41FAA.</title>
        <authorList>
            <consortium name="The Broad Institute Genome Sequencing Platform"/>
            <person name="Ward D."/>
            <person name="Earl A."/>
            <person name="Feldgarden M."/>
            <person name="Gevers D."/>
            <person name="Young S.K."/>
            <person name="Zeng Q."/>
            <person name="Koehrsen M."/>
            <person name="Alvarado L."/>
            <person name="Berlin A."/>
            <person name="Borenstein D."/>
            <person name="Chapman S."/>
            <person name="Chen Z."/>
            <person name="Engels R."/>
            <person name="Freedman E."/>
            <person name="Gellesch M."/>
            <person name="Goldberg J."/>
            <person name="Griggs A."/>
            <person name="Gujja S."/>
            <person name="Heilman E."/>
            <person name="Heiman D."/>
            <person name="Hepburn T."/>
            <person name="Howarth C."/>
            <person name="Jen D."/>
            <person name="Larson L."/>
            <person name="Mehta T."/>
            <person name="Park D."/>
            <person name="Pearson M."/>
            <person name="Richards J."/>
            <person name="Roberts A."/>
            <person name="Saif S."/>
            <person name="Shea T."/>
            <person name="Shenoy N."/>
            <person name="Sisk P."/>
            <person name="Stolte C."/>
            <person name="Sykes S."/>
            <person name="Walk T."/>
            <person name="White J."/>
            <person name="Yandava C."/>
            <person name="Strauss J.C."/>
            <person name="Ambrose C.E."/>
            <person name="Allen-Vercoe E."/>
            <person name="Haas B."/>
            <person name="Henn M.R."/>
            <person name="Nusbaum C."/>
            <person name="Birren B."/>
        </authorList>
    </citation>
    <scope>NUCLEOTIDE SEQUENCE [LARGE SCALE GENOMIC DNA]</scope>
    <source>
        <strain evidence="1 2">1_1_41FAA</strain>
    </source>
</reference>
<organism evidence="1 2">
    <name type="scientific">Fusobacterium periodonticum 1_1_41FAA</name>
    <dbReference type="NCBI Taxonomy" id="469621"/>
    <lineage>
        <taxon>Bacteria</taxon>
        <taxon>Fusobacteriati</taxon>
        <taxon>Fusobacteriota</taxon>
        <taxon>Fusobacteriia</taxon>
        <taxon>Fusobacteriales</taxon>
        <taxon>Fusobacteriaceae</taxon>
        <taxon>Fusobacterium</taxon>
    </lineage>
</organism>
<sequence>MVTKARELIDITDLEYFVGLERKYFCFETSDDLIRERCEKDFLEASNYSKKKMHEISLTFNKFITFDLEGVIKIRMLIPLEYLREKDGYTYCAIETPEAKEKPFLSKYLNNATLKSIDYNYGRNETTYNDMASVLDEIRKKFPNTLYYGTNIDFTEDFFESFYKKHIEKLVIYLANTHFEEVEVKKYGNSYSILYRDLAAFKNQNPNYNEFDISESIRHIFTKVSLPFEFENLEVDNTRFSETDSLFNYKLSALILEDEVFEDYNISEEGISEDEFDRRFLYMRSVIDFIDDITSIPDEEFTFEMARNMCNYYGVGNKIYERTKALPQMLESTIFLKYFLKHYIALFLFYKNYFIIKKEVEKQKSNM</sequence>
<evidence type="ECO:0000313" key="1">
    <source>
        <dbReference type="EMBL" id="EFG28337.2"/>
    </source>
</evidence>